<reference evidence="1" key="1">
    <citation type="submission" date="2021-01" db="EMBL/GenBank/DDBJ databases">
        <title>Phytophthora aleatoria, a newly-described species from Pinus radiata is distinct from Phytophthora cactorum isolates based on comparative genomics.</title>
        <authorList>
            <person name="Mcdougal R."/>
            <person name="Panda P."/>
            <person name="Williams N."/>
            <person name="Studholme D.J."/>
        </authorList>
    </citation>
    <scope>NUCLEOTIDE SEQUENCE</scope>
    <source>
        <strain evidence="1">NZFS 4037</strain>
    </source>
</reference>
<name>A0A8J5MFC4_9STRA</name>
<gene>
    <name evidence="1" type="ORF">JG688_00010742</name>
</gene>
<dbReference type="AlphaFoldDB" id="A0A8J5MFC4"/>
<proteinExistence type="predicted"/>
<accession>A0A8J5MFC4</accession>
<keyword evidence="2" id="KW-1185">Reference proteome</keyword>
<organism evidence="1 2">
    <name type="scientific">Phytophthora aleatoria</name>
    <dbReference type="NCBI Taxonomy" id="2496075"/>
    <lineage>
        <taxon>Eukaryota</taxon>
        <taxon>Sar</taxon>
        <taxon>Stramenopiles</taxon>
        <taxon>Oomycota</taxon>
        <taxon>Peronosporomycetes</taxon>
        <taxon>Peronosporales</taxon>
        <taxon>Peronosporaceae</taxon>
        <taxon>Phytophthora</taxon>
    </lineage>
</organism>
<protein>
    <submittedName>
        <fullName evidence="1">Uncharacterized protein</fullName>
    </submittedName>
</protein>
<sequence length="107" mass="12048">MMLFTELFNANKDVRHVGAMISRMRNDVKKILHFDGNHTLKSVFHSRQEAGYYVGAALRLHRVVIELEDTSNLGNGAYNMAQLRRLYAVRVMGAANVGIATLVHAYT</sequence>
<dbReference type="Proteomes" id="UP000709295">
    <property type="component" value="Unassembled WGS sequence"/>
</dbReference>
<evidence type="ECO:0000313" key="1">
    <source>
        <dbReference type="EMBL" id="KAG6957936.1"/>
    </source>
</evidence>
<evidence type="ECO:0000313" key="2">
    <source>
        <dbReference type="Proteomes" id="UP000709295"/>
    </source>
</evidence>
<dbReference type="EMBL" id="JAENGY010000698">
    <property type="protein sequence ID" value="KAG6957936.1"/>
    <property type="molecule type" value="Genomic_DNA"/>
</dbReference>
<comment type="caution">
    <text evidence="1">The sequence shown here is derived from an EMBL/GenBank/DDBJ whole genome shotgun (WGS) entry which is preliminary data.</text>
</comment>